<accession>A0A024B2H8</accession>
<evidence type="ECO:0000313" key="1">
    <source>
        <dbReference type="EMBL" id="AHZ10655.1"/>
    </source>
</evidence>
<reference evidence="2" key="1">
    <citation type="submission" date="2014-09" db="EMBL/GenBank/DDBJ databases">
        <authorList>
            <person name="Sauder A.B."/>
            <person name="McKenzie Q.R."/>
            <person name="Temple L.M."/>
            <person name="Alexis B.K."/>
            <person name="Al-Atrache Z."/>
            <person name="Lewis L.O."/>
            <person name="Loesser-Casey K.E."/>
            <person name="Mitchell K.J."/>
        </authorList>
    </citation>
    <scope>NUCLEOTIDE SEQUENCE [LARGE SCALE GENOMIC DNA]</scope>
</reference>
<dbReference type="GeneID" id="19525782"/>
<sequence length="96" mass="11020">MQSKQQVLKKRKYLFSIAKTRNSFNKGDKRVHTPRICSACGRALAEFSPEKQKYVTAVTHFHCKIESYISLNVCKDVQSCYRYLKKKGELEDGNGG</sequence>
<proteinExistence type="predicted"/>
<dbReference type="EMBL" id="KJ489401">
    <property type="protein sequence ID" value="AHZ10655.1"/>
    <property type="molecule type" value="Genomic_DNA"/>
</dbReference>
<name>A0A024B2H8_9CAUD</name>
<keyword evidence="2" id="KW-1185">Reference proteome</keyword>
<organism evidence="1 2">
    <name type="scientific">Bacillus phage Megatron</name>
    <dbReference type="NCBI Taxonomy" id="1486661"/>
    <lineage>
        <taxon>Viruses</taxon>
        <taxon>Duplodnaviria</taxon>
        <taxon>Heunggongvirae</taxon>
        <taxon>Uroviricota</taxon>
        <taxon>Caudoviricetes</taxon>
        <taxon>Herelleviridae</taxon>
        <taxon>Bastillevirinae</taxon>
        <taxon>Wphvirus</taxon>
        <taxon>Wphvirus megatron</taxon>
    </lineage>
</organism>
<evidence type="ECO:0000313" key="2">
    <source>
        <dbReference type="Proteomes" id="UP000026906"/>
    </source>
</evidence>
<dbReference type="KEGG" id="vg:19525782"/>
<dbReference type="RefSeq" id="YP_009036144.1">
    <property type="nucleotide sequence ID" value="NC_024211.1"/>
</dbReference>
<dbReference type="Proteomes" id="UP000026906">
    <property type="component" value="Segment"/>
</dbReference>
<protein>
    <submittedName>
        <fullName evidence="1">Uncharacterized protein</fullName>
    </submittedName>
</protein>